<feature type="chain" id="PRO_5044834498" description="BPTI/Kunitz inhibitor domain-containing protein" evidence="1">
    <location>
        <begin position="24"/>
        <end position="114"/>
    </location>
</feature>
<comment type="caution">
    <text evidence="2">The sequence shown here is derived from an EMBL/GenBank/DDBJ whole genome shotgun (WGS) entry which is preliminary data.</text>
</comment>
<dbReference type="Proteomes" id="UP001627154">
    <property type="component" value="Unassembled WGS sequence"/>
</dbReference>
<evidence type="ECO:0000313" key="3">
    <source>
        <dbReference type="Proteomes" id="UP001627154"/>
    </source>
</evidence>
<evidence type="ECO:0008006" key="4">
    <source>
        <dbReference type="Google" id="ProtNLM"/>
    </source>
</evidence>
<keyword evidence="3" id="KW-1185">Reference proteome</keyword>
<name>A0ABD2WMH0_9HYME</name>
<gene>
    <name evidence="2" type="ORF">TKK_011697</name>
</gene>
<feature type="signal peptide" evidence="1">
    <location>
        <begin position="1"/>
        <end position="23"/>
    </location>
</feature>
<evidence type="ECO:0000256" key="1">
    <source>
        <dbReference type="SAM" id="SignalP"/>
    </source>
</evidence>
<protein>
    <recommendedName>
        <fullName evidence="4">BPTI/Kunitz inhibitor domain-containing protein</fullName>
    </recommendedName>
</protein>
<dbReference type="InterPro" id="IPR036880">
    <property type="entry name" value="Kunitz_BPTI_sf"/>
</dbReference>
<dbReference type="AlphaFoldDB" id="A0ABD2WMH0"/>
<evidence type="ECO:0000313" key="2">
    <source>
        <dbReference type="EMBL" id="KAL3394029.1"/>
    </source>
</evidence>
<accession>A0ABD2WMH0</accession>
<reference evidence="2 3" key="1">
    <citation type="journal article" date="2024" name="bioRxiv">
        <title>A reference genome for Trichogramma kaykai: A tiny desert-dwelling parasitoid wasp with competing sex-ratio distorters.</title>
        <authorList>
            <person name="Culotta J."/>
            <person name="Lindsey A.R."/>
        </authorList>
    </citation>
    <scope>NUCLEOTIDE SEQUENCE [LARGE SCALE GENOMIC DNA]</scope>
    <source>
        <strain evidence="2 3">KSX58</strain>
    </source>
</reference>
<keyword evidence="1" id="KW-0732">Signal</keyword>
<proteinExistence type="predicted"/>
<dbReference type="EMBL" id="JBJJXI010000094">
    <property type="protein sequence ID" value="KAL3394029.1"/>
    <property type="molecule type" value="Genomic_DNA"/>
</dbReference>
<dbReference type="SUPFAM" id="SSF57362">
    <property type="entry name" value="BPTI-like"/>
    <property type="match status" value="1"/>
</dbReference>
<organism evidence="2 3">
    <name type="scientific">Trichogramma kaykai</name>
    <dbReference type="NCBI Taxonomy" id="54128"/>
    <lineage>
        <taxon>Eukaryota</taxon>
        <taxon>Metazoa</taxon>
        <taxon>Ecdysozoa</taxon>
        <taxon>Arthropoda</taxon>
        <taxon>Hexapoda</taxon>
        <taxon>Insecta</taxon>
        <taxon>Pterygota</taxon>
        <taxon>Neoptera</taxon>
        <taxon>Endopterygota</taxon>
        <taxon>Hymenoptera</taxon>
        <taxon>Apocrita</taxon>
        <taxon>Proctotrupomorpha</taxon>
        <taxon>Chalcidoidea</taxon>
        <taxon>Trichogrammatidae</taxon>
        <taxon>Trichogramma</taxon>
    </lineage>
</organism>
<sequence length="114" mass="12454">MIGFSLRALLALAALMIVSVSTGSAGVAKYWTMDARCIGTGGSGSHTRVGRSLRNNDSSWGSSQSTNSYFVFNENSNTCDTHYGEFPKHPNFFRTKNECDMFCRNVYHSLGGVP</sequence>